<keyword evidence="6" id="KW-1185">Reference proteome</keyword>
<evidence type="ECO:0000256" key="2">
    <source>
        <dbReference type="ARBA" id="ARBA00023239"/>
    </source>
</evidence>
<dbReference type="InterPro" id="IPR008397">
    <property type="entry name" value="Alginate_lyase_dom"/>
</dbReference>
<dbReference type="InterPro" id="IPR008929">
    <property type="entry name" value="Chondroitin_lyas"/>
</dbReference>
<evidence type="ECO:0000256" key="3">
    <source>
        <dbReference type="SAM" id="SignalP"/>
    </source>
</evidence>
<accession>A0ABW2L8N7</accession>
<dbReference type="Gene3D" id="1.50.10.100">
    <property type="entry name" value="Chondroitin AC/alginate lyase"/>
    <property type="match status" value="1"/>
</dbReference>
<dbReference type="SUPFAM" id="SSF48230">
    <property type="entry name" value="Chondroitin AC/alginate lyase"/>
    <property type="match status" value="1"/>
</dbReference>
<dbReference type="Pfam" id="PF05426">
    <property type="entry name" value="Alginate_lyase"/>
    <property type="match status" value="1"/>
</dbReference>
<keyword evidence="2 5" id="KW-0456">Lyase</keyword>
<feature type="signal peptide" evidence="3">
    <location>
        <begin position="1"/>
        <end position="21"/>
    </location>
</feature>
<dbReference type="Proteomes" id="UP001596472">
    <property type="component" value="Unassembled WGS sequence"/>
</dbReference>
<comment type="caution">
    <text evidence="5">The sequence shown here is derived from an EMBL/GenBank/DDBJ whole genome shotgun (WGS) entry which is preliminary data.</text>
</comment>
<dbReference type="GO" id="GO:0016829">
    <property type="term" value="F:lyase activity"/>
    <property type="evidence" value="ECO:0007669"/>
    <property type="project" value="UniProtKB-KW"/>
</dbReference>
<feature type="chain" id="PRO_5046518377" evidence="3">
    <location>
        <begin position="22"/>
        <end position="367"/>
    </location>
</feature>
<dbReference type="EMBL" id="JBHTBS010000006">
    <property type="protein sequence ID" value="MFC7337930.1"/>
    <property type="molecule type" value="Genomic_DNA"/>
</dbReference>
<dbReference type="RefSeq" id="WP_379712704.1">
    <property type="nucleotide sequence ID" value="NZ_JBHTBS010000006.1"/>
</dbReference>
<reference evidence="6" key="1">
    <citation type="journal article" date="2019" name="Int. J. Syst. Evol. Microbiol.">
        <title>The Global Catalogue of Microorganisms (GCM) 10K type strain sequencing project: providing services to taxonomists for standard genome sequencing and annotation.</title>
        <authorList>
            <consortium name="The Broad Institute Genomics Platform"/>
            <consortium name="The Broad Institute Genome Sequencing Center for Infectious Disease"/>
            <person name="Wu L."/>
            <person name="Ma J."/>
        </authorList>
    </citation>
    <scope>NUCLEOTIDE SEQUENCE [LARGE SCALE GENOMIC DNA]</scope>
    <source>
        <strain evidence="6">CGMCC 4.1467</strain>
    </source>
</reference>
<keyword evidence="1 3" id="KW-0732">Signal</keyword>
<name>A0ABW2L8N7_9BACT</name>
<feature type="domain" description="Alginate lyase" evidence="4">
    <location>
        <begin position="54"/>
        <end position="334"/>
    </location>
</feature>
<evidence type="ECO:0000256" key="1">
    <source>
        <dbReference type="ARBA" id="ARBA00022729"/>
    </source>
</evidence>
<proteinExistence type="predicted"/>
<evidence type="ECO:0000259" key="4">
    <source>
        <dbReference type="Pfam" id="PF05426"/>
    </source>
</evidence>
<gene>
    <name evidence="5" type="ORF">ACFQY0_12130</name>
</gene>
<sequence>MKFRANLVGMLMGLSAFSVVGSESGPPFLLDASKLEAAVISRQLDKALAAPIVSVTDKPKPSPTGDEHDYVSYRRYWWPDPESSDGLPFIRRDGHSNREQVALGDRGELESFIKNVSVLAAAWHLDQRADGAKRAGEWLRAWFVDPETRMNPNLEYAQICLGHDDDKGSGYGILDARGFTKVIDSIGLLEDSPGLSAQDDEAIRKWFRDYAHWLITSKNGRAARSAPNNHGTWYRVQVIAISRFLGDEDLARELAQEAHALLGKQFAKDGSQPHEIARATGLEYSCFNLEAMFQLATLSAPLGIDLWNDVAPNGASLRLGLDYLRPFNSAPDRWPHRQTKPMKPGFLEPLMEQGRLGWSASESSTGE</sequence>
<evidence type="ECO:0000313" key="5">
    <source>
        <dbReference type="EMBL" id="MFC7337930.1"/>
    </source>
</evidence>
<evidence type="ECO:0000313" key="6">
    <source>
        <dbReference type="Proteomes" id="UP001596472"/>
    </source>
</evidence>
<organism evidence="5 6">
    <name type="scientific">Haloferula chungangensis</name>
    <dbReference type="NCBI Taxonomy" id="1048331"/>
    <lineage>
        <taxon>Bacteria</taxon>
        <taxon>Pseudomonadati</taxon>
        <taxon>Verrucomicrobiota</taxon>
        <taxon>Verrucomicrobiia</taxon>
        <taxon>Verrucomicrobiales</taxon>
        <taxon>Verrucomicrobiaceae</taxon>
        <taxon>Haloferula</taxon>
    </lineage>
</organism>
<protein>
    <submittedName>
        <fullName evidence="5">Alginate lyase family protein</fullName>
    </submittedName>
</protein>